<dbReference type="EMBL" id="JADIMF010000043">
    <property type="protein sequence ID" value="MBO8468674.1"/>
    <property type="molecule type" value="Genomic_DNA"/>
</dbReference>
<reference evidence="4" key="2">
    <citation type="journal article" date="2021" name="PeerJ">
        <title>Extensive microbial diversity within the chicken gut microbiome revealed by metagenomics and culture.</title>
        <authorList>
            <person name="Gilroy R."/>
            <person name="Ravi A."/>
            <person name="Getino M."/>
            <person name="Pursley I."/>
            <person name="Horton D.L."/>
            <person name="Alikhan N.F."/>
            <person name="Baker D."/>
            <person name="Gharbi K."/>
            <person name="Hall N."/>
            <person name="Watson M."/>
            <person name="Adriaenssens E.M."/>
            <person name="Foster-Nyarko E."/>
            <person name="Jarju S."/>
            <person name="Secka A."/>
            <person name="Antonio M."/>
            <person name="Oren A."/>
            <person name="Chaudhuri R.R."/>
            <person name="La Ragione R."/>
            <person name="Hildebrand F."/>
            <person name="Pallen M.J."/>
        </authorList>
    </citation>
    <scope>NUCLEOTIDE SEQUENCE</scope>
    <source>
        <strain evidence="4">14700</strain>
    </source>
</reference>
<sequence>MHLIVSDIHGSYQGMELVMNAVKTFMPESIISAGDQCPDPMYSSFYSSLIAVRGNCDRFYEYMDTPFPPVSREMDIYERHIAITHGDRLSSSDFDLKEGDIFISGHTHVPLLEKKNGIYFCNPGSPSRPRSSYGPTAAILDNDHIALISLMDMHVLKAINF</sequence>
<dbReference type="InterPro" id="IPR024654">
    <property type="entry name" value="Calcineurin-like_PHP_lpxH"/>
</dbReference>
<dbReference type="InterPro" id="IPR029052">
    <property type="entry name" value="Metallo-depent_PP-like"/>
</dbReference>
<proteinExistence type="inferred from homology"/>
<evidence type="ECO:0000256" key="1">
    <source>
        <dbReference type="ARBA" id="ARBA00008950"/>
    </source>
</evidence>
<dbReference type="Gene3D" id="3.60.21.10">
    <property type="match status" value="1"/>
</dbReference>
<feature type="domain" description="Calcineurin-like phosphoesterase" evidence="3">
    <location>
        <begin position="2"/>
        <end position="142"/>
    </location>
</feature>
<dbReference type="EC" id="3.1.4.-" evidence="2"/>
<dbReference type="NCBIfam" id="TIGR00040">
    <property type="entry name" value="yfcE"/>
    <property type="match status" value="1"/>
</dbReference>
<reference evidence="4" key="1">
    <citation type="submission" date="2020-10" db="EMBL/GenBank/DDBJ databases">
        <authorList>
            <person name="Gilroy R."/>
        </authorList>
    </citation>
    <scope>NUCLEOTIDE SEQUENCE</scope>
    <source>
        <strain evidence="4">14700</strain>
    </source>
</reference>
<keyword evidence="2" id="KW-0479">Metal-binding</keyword>
<evidence type="ECO:0000259" key="3">
    <source>
        <dbReference type="Pfam" id="PF12850"/>
    </source>
</evidence>
<dbReference type="Pfam" id="PF12850">
    <property type="entry name" value="Metallophos_2"/>
    <property type="match status" value="1"/>
</dbReference>
<gene>
    <name evidence="4" type="ORF">IAA72_02685</name>
</gene>
<dbReference type="GO" id="GO:0016787">
    <property type="term" value="F:hydrolase activity"/>
    <property type="evidence" value="ECO:0007669"/>
    <property type="project" value="UniProtKB-UniRule"/>
</dbReference>
<dbReference type="Proteomes" id="UP000810292">
    <property type="component" value="Unassembled WGS sequence"/>
</dbReference>
<organism evidence="4 5">
    <name type="scientific">Candidatus Ornithospirochaeta stercoravium</name>
    <dbReference type="NCBI Taxonomy" id="2840897"/>
    <lineage>
        <taxon>Bacteria</taxon>
        <taxon>Pseudomonadati</taxon>
        <taxon>Spirochaetota</taxon>
        <taxon>Spirochaetia</taxon>
        <taxon>Spirochaetales</taxon>
        <taxon>Spirochaetaceae</taxon>
        <taxon>Spirochaetaceae incertae sedis</taxon>
        <taxon>Candidatus Ornithospirochaeta</taxon>
    </lineage>
</organism>
<evidence type="ECO:0000313" key="5">
    <source>
        <dbReference type="Proteomes" id="UP000810292"/>
    </source>
</evidence>
<name>A0A9D9I9V3_9SPIO</name>
<accession>A0A9D9I9V3</accession>
<protein>
    <recommendedName>
        <fullName evidence="2">Phosphoesterase</fullName>
        <ecNumber evidence="2">3.1.4.-</ecNumber>
    </recommendedName>
</protein>
<comment type="similarity">
    <text evidence="1 2">Belongs to the metallophosphoesterase superfamily. YfcE family.</text>
</comment>
<dbReference type="PANTHER" id="PTHR11124">
    <property type="entry name" value="VACUOLAR SORTING PROTEIN VPS29"/>
    <property type="match status" value="1"/>
</dbReference>
<evidence type="ECO:0000256" key="2">
    <source>
        <dbReference type="RuleBase" id="RU362039"/>
    </source>
</evidence>
<dbReference type="InterPro" id="IPR000979">
    <property type="entry name" value="Phosphodiesterase_MJ0936/Vps29"/>
</dbReference>
<evidence type="ECO:0000313" key="4">
    <source>
        <dbReference type="EMBL" id="MBO8468674.1"/>
    </source>
</evidence>
<comment type="cofactor">
    <cofactor evidence="2">
        <name>a divalent metal cation</name>
        <dbReference type="ChEBI" id="CHEBI:60240"/>
    </cofactor>
</comment>
<dbReference type="AlphaFoldDB" id="A0A9D9I9V3"/>
<comment type="caution">
    <text evidence="4">The sequence shown here is derived from an EMBL/GenBank/DDBJ whole genome shotgun (WGS) entry which is preliminary data.</text>
</comment>
<dbReference type="SUPFAM" id="SSF56300">
    <property type="entry name" value="Metallo-dependent phosphatases"/>
    <property type="match status" value="1"/>
</dbReference>
<dbReference type="GO" id="GO:0046872">
    <property type="term" value="F:metal ion binding"/>
    <property type="evidence" value="ECO:0007669"/>
    <property type="project" value="UniProtKB-KW"/>
</dbReference>